<dbReference type="Proteomes" id="UP000033048">
    <property type="component" value="Chromosome"/>
</dbReference>
<dbReference type="GO" id="GO:0005524">
    <property type="term" value="F:ATP binding"/>
    <property type="evidence" value="ECO:0007669"/>
    <property type="project" value="UniProtKB-KW"/>
</dbReference>
<dbReference type="PROSITE" id="PS51206">
    <property type="entry name" value="SF3_HELICASE_1"/>
    <property type="match status" value="1"/>
</dbReference>
<dbReference type="InterPro" id="IPR014015">
    <property type="entry name" value="Helicase_SF3_DNA-vir"/>
</dbReference>
<keyword evidence="4" id="KW-0378">Hydrolase</keyword>
<evidence type="ECO:0000313" key="4">
    <source>
        <dbReference type="EMBL" id="AKB84516.1"/>
    </source>
</evidence>
<dbReference type="STRING" id="1434104.MCMEM_0463"/>
<keyword evidence="5" id="KW-1185">Reference proteome</keyword>
<dbReference type="InterPro" id="IPR045455">
    <property type="entry name" value="NrS-1_pol-like_helicase"/>
</dbReference>
<keyword evidence="4" id="KW-0347">Helicase</keyword>
<dbReference type="Pfam" id="PF19263">
    <property type="entry name" value="DUF5906"/>
    <property type="match status" value="1"/>
</dbReference>
<evidence type="ECO:0000259" key="3">
    <source>
        <dbReference type="PROSITE" id="PS51206"/>
    </source>
</evidence>
<keyword evidence="2" id="KW-0067">ATP-binding</keyword>
<dbReference type="Gene3D" id="3.40.50.300">
    <property type="entry name" value="P-loop containing nucleotide triphosphate hydrolases"/>
    <property type="match status" value="1"/>
</dbReference>
<dbReference type="InterPro" id="IPR027417">
    <property type="entry name" value="P-loop_NTPase"/>
</dbReference>
<gene>
    <name evidence="4" type="ORF">MCMEM_0463</name>
</gene>
<dbReference type="HOGENOM" id="CLU_477880_0_0_2"/>
<feature type="domain" description="SF3 helicase" evidence="3">
    <location>
        <begin position="273"/>
        <end position="426"/>
    </location>
</feature>
<protein>
    <submittedName>
        <fullName evidence="4">DNA primase/helicase, phage-associated</fullName>
    </submittedName>
</protein>
<name>A0A0E3SPK3_METMT</name>
<dbReference type="SUPFAM" id="SSF52540">
    <property type="entry name" value="P-loop containing nucleoside triphosphate hydrolases"/>
    <property type="match status" value="1"/>
</dbReference>
<keyword evidence="1" id="KW-0547">Nucleotide-binding</keyword>
<proteinExistence type="predicted"/>
<evidence type="ECO:0000256" key="2">
    <source>
        <dbReference type="ARBA" id="ARBA00022840"/>
    </source>
</evidence>
<dbReference type="GO" id="GO:0004386">
    <property type="term" value="F:helicase activity"/>
    <property type="evidence" value="ECO:0007669"/>
    <property type="project" value="UniProtKB-KW"/>
</dbReference>
<sequence length="570" mass="66113">MENNPHEIFKEMITFPIYKPIDDLNEAHVGFLKVYTAGNEIKCMCCHLENDSDDGEDSNIFTFPNGDLNLYEVDITEMVINAYNLNKIYASLLLNKCFDEIKNSGWYKPKISLEDCYEINEISGKVQLHELNISKYISQKYNILSYSDMLYVYDDGVFKQDTTAVLNEIQTIIEEVNYRGFPGTAAKNILFHLKYTKPETEYPFNRTDNVISVKNGVIHVNFETGEIQLKEHSPTYKFTYQLPVCYDPCVDISYIDDLMTGYVDNDHVILYQIPAQAILQMMGCNPFKESYLLDGEAHAGKSTYLELLTRVFGRDNISGVSLQAVCNDKYAPANMENKLLNMYDDLSEIPLKESGTFKKFTGSYLHTVERKHIQPYDTMIKAVHVFTCNKPPKVDEAITCDTAFWERWEYINFTNVFDVNPNFHNEIFTDDNLSAFFKVVLDKALEIRRNGLLVDSDASEVRDKWENNSEPLYQFIVENMEKSSESTEFKKIPLHDAYLDYCSKNNIDQKKIINTIETFSQRLFAYDFVATKITENRKQIPVYRGNYKFKSESEYPKNYPIFVERKGTLA</sequence>
<evidence type="ECO:0000256" key="1">
    <source>
        <dbReference type="ARBA" id="ARBA00022741"/>
    </source>
</evidence>
<dbReference type="AlphaFoldDB" id="A0A0E3SPK3"/>
<dbReference type="KEGG" id="mmet:MCMEM_0463"/>
<organism evidence="4 5">
    <name type="scientific">Methanococcoides methylutens MM1</name>
    <dbReference type="NCBI Taxonomy" id="1434104"/>
    <lineage>
        <taxon>Archaea</taxon>
        <taxon>Methanobacteriati</taxon>
        <taxon>Methanobacteriota</taxon>
        <taxon>Stenosarchaea group</taxon>
        <taxon>Methanomicrobia</taxon>
        <taxon>Methanosarcinales</taxon>
        <taxon>Methanosarcinaceae</taxon>
        <taxon>Methanococcoides</taxon>
    </lineage>
</organism>
<evidence type="ECO:0000313" key="5">
    <source>
        <dbReference type="Proteomes" id="UP000033048"/>
    </source>
</evidence>
<reference evidence="4 5" key="1">
    <citation type="submission" date="2014-07" db="EMBL/GenBank/DDBJ databases">
        <title>Methanogenic archaea and the global carbon cycle.</title>
        <authorList>
            <person name="Henriksen J.R."/>
            <person name="Luke J."/>
            <person name="Reinhart S."/>
            <person name="Benedict M.N."/>
            <person name="Youngblut N.D."/>
            <person name="Metcalf M.E."/>
            <person name="Whitaker R.J."/>
            <person name="Metcalf W.W."/>
        </authorList>
    </citation>
    <scope>NUCLEOTIDE SEQUENCE [LARGE SCALE GENOMIC DNA]</scope>
    <source>
        <strain evidence="4 5">MM1</strain>
    </source>
</reference>
<accession>A0A0E3SPK3</accession>
<dbReference type="EMBL" id="CP009518">
    <property type="protein sequence ID" value="AKB84516.1"/>
    <property type="molecule type" value="Genomic_DNA"/>
</dbReference>